<feature type="domain" description="Colicin D immunity protein" evidence="1">
    <location>
        <begin position="3"/>
        <end position="84"/>
    </location>
</feature>
<accession>A0A7Y7WM54</accession>
<dbReference type="Pfam" id="PF09204">
    <property type="entry name" value="Colicin_immun"/>
    <property type="match status" value="1"/>
</dbReference>
<proteinExistence type="predicted"/>
<dbReference type="GO" id="GO:0015643">
    <property type="term" value="F:toxic substance binding"/>
    <property type="evidence" value="ECO:0007669"/>
    <property type="project" value="InterPro"/>
</dbReference>
<dbReference type="RefSeq" id="WP_152742271.1">
    <property type="nucleotide sequence ID" value="NZ_JACAQA010000002.1"/>
</dbReference>
<sequence length="88" mass="10178">MNTMKLIELGRGFLNGKVSAHKFSEDICVERRGLRGVKNRSEDVLNCGGELFMLAEIYNPDEDRADYELDENQLREKVKETLVKFQLL</sequence>
<evidence type="ECO:0000313" key="2">
    <source>
        <dbReference type="EMBL" id="NWB83752.1"/>
    </source>
</evidence>
<name>A0A7Y7WM54_9PSED</name>
<dbReference type="InterPro" id="IPR015287">
    <property type="entry name" value="Colicin_D_immunity_dom"/>
</dbReference>
<dbReference type="GO" id="GO:0030153">
    <property type="term" value="P:bacteriocin immunity"/>
    <property type="evidence" value="ECO:0007669"/>
    <property type="project" value="InterPro"/>
</dbReference>
<reference evidence="2 3" key="1">
    <citation type="submission" date="2020-04" db="EMBL/GenBank/DDBJ databases">
        <title>Molecular characterization of pseudomonads from Agaricus bisporus reveal novel blotch 2 pathogens in Western Europe.</title>
        <authorList>
            <person name="Taparia T."/>
            <person name="Krijger M."/>
            <person name="Haynes E."/>
            <person name="Elpinstone J.G."/>
            <person name="Noble R."/>
            <person name="Van Der Wolf J."/>
        </authorList>
    </citation>
    <scope>NUCLEOTIDE SEQUENCE [LARGE SCALE GENOMIC DNA]</scope>
    <source>
        <strain evidence="2 3">G9001</strain>
    </source>
</reference>
<organism evidence="2 3">
    <name type="scientific">Pseudomonas gingeri</name>
    <dbReference type="NCBI Taxonomy" id="117681"/>
    <lineage>
        <taxon>Bacteria</taxon>
        <taxon>Pseudomonadati</taxon>
        <taxon>Pseudomonadota</taxon>
        <taxon>Gammaproteobacteria</taxon>
        <taxon>Pseudomonadales</taxon>
        <taxon>Pseudomonadaceae</taxon>
        <taxon>Pseudomonas</taxon>
    </lineage>
</organism>
<protein>
    <submittedName>
        <fullName evidence="2">Colicin-D</fullName>
    </submittedName>
</protein>
<dbReference type="SUPFAM" id="SSF101125">
    <property type="entry name" value="Colicin D immunity protein"/>
    <property type="match status" value="1"/>
</dbReference>
<dbReference type="InterPro" id="IPR036471">
    <property type="entry name" value="Colicin_D_sf"/>
</dbReference>
<evidence type="ECO:0000313" key="3">
    <source>
        <dbReference type="Proteomes" id="UP000522864"/>
    </source>
</evidence>
<evidence type="ECO:0000259" key="1">
    <source>
        <dbReference type="Pfam" id="PF09204"/>
    </source>
</evidence>
<dbReference type="EMBL" id="JACAQA010000002">
    <property type="protein sequence ID" value="NWB83752.1"/>
    <property type="molecule type" value="Genomic_DNA"/>
</dbReference>
<gene>
    <name evidence="2" type="ORF">HX830_02560</name>
</gene>
<comment type="caution">
    <text evidence="2">The sequence shown here is derived from an EMBL/GenBank/DDBJ whole genome shotgun (WGS) entry which is preliminary data.</text>
</comment>
<dbReference type="Proteomes" id="UP000522864">
    <property type="component" value="Unassembled WGS sequence"/>
</dbReference>
<dbReference type="Gene3D" id="1.20.120.650">
    <property type="entry name" value="Colicin D"/>
    <property type="match status" value="1"/>
</dbReference>
<dbReference type="AlphaFoldDB" id="A0A7Y7WM54"/>